<dbReference type="InterPro" id="IPR004843">
    <property type="entry name" value="Calcineurin-like_PHP"/>
</dbReference>
<evidence type="ECO:0000313" key="15">
    <source>
        <dbReference type="EMBL" id="KAG8224425.1"/>
    </source>
</evidence>
<comment type="cofactor">
    <cofactor evidence="1">
        <name>Zn(2+)</name>
        <dbReference type="ChEBI" id="CHEBI:29105"/>
    </cofactor>
</comment>
<dbReference type="SMART" id="SM00741">
    <property type="entry name" value="SapB"/>
    <property type="match status" value="1"/>
</dbReference>
<dbReference type="GO" id="GO:0046513">
    <property type="term" value="P:ceramide biosynthetic process"/>
    <property type="evidence" value="ECO:0007669"/>
    <property type="project" value="TreeGrafter"/>
</dbReference>
<dbReference type="Gene3D" id="3.60.21.10">
    <property type="match status" value="1"/>
</dbReference>
<organism evidence="15 16">
    <name type="scientific">Ladona fulva</name>
    <name type="common">Scarce chaser dragonfly</name>
    <name type="synonym">Libellula fulva</name>
    <dbReference type="NCBI Taxonomy" id="123851"/>
    <lineage>
        <taxon>Eukaryota</taxon>
        <taxon>Metazoa</taxon>
        <taxon>Ecdysozoa</taxon>
        <taxon>Arthropoda</taxon>
        <taxon>Hexapoda</taxon>
        <taxon>Insecta</taxon>
        <taxon>Pterygota</taxon>
        <taxon>Palaeoptera</taxon>
        <taxon>Odonata</taxon>
        <taxon>Epiprocta</taxon>
        <taxon>Anisoptera</taxon>
        <taxon>Libelluloidea</taxon>
        <taxon>Libellulidae</taxon>
        <taxon>Ladona</taxon>
    </lineage>
</organism>
<reference evidence="15" key="2">
    <citation type="submission" date="2017-10" db="EMBL/GenBank/DDBJ databases">
        <title>Ladona fulva Genome sequencing and assembly.</title>
        <authorList>
            <person name="Murali S."/>
            <person name="Richards S."/>
            <person name="Bandaranaike D."/>
            <person name="Bellair M."/>
            <person name="Blankenburg K."/>
            <person name="Chao H."/>
            <person name="Dinh H."/>
            <person name="Doddapaneni H."/>
            <person name="Dugan-Rocha S."/>
            <person name="Elkadiri S."/>
            <person name="Gnanaolivu R."/>
            <person name="Hernandez B."/>
            <person name="Skinner E."/>
            <person name="Javaid M."/>
            <person name="Lee S."/>
            <person name="Li M."/>
            <person name="Ming W."/>
            <person name="Munidasa M."/>
            <person name="Muniz J."/>
            <person name="Nguyen L."/>
            <person name="Hughes D."/>
            <person name="Osuji N."/>
            <person name="Pu L.-L."/>
            <person name="Puazo M."/>
            <person name="Qu C."/>
            <person name="Quiroz J."/>
            <person name="Raj R."/>
            <person name="Weissenberger G."/>
            <person name="Xin Y."/>
            <person name="Zou X."/>
            <person name="Han Y."/>
            <person name="Worley K."/>
            <person name="Muzny D."/>
            <person name="Gibbs R."/>
        </authorList>
    </citation>
    <scope>NUCLEOTIDE SEQUENCE</scope>
    <source>
        <strain evidence="15">Sampled in the wild</strain>
    </source>
</reference>
<evidence type="ECO:0000313" key="16">
    <source>
        <dbReference type="Proteomes" id="UP000792457"/>
    </source>
</evidence>
<dbReference type="GO" id="GO:0005764">
    <property type="term" value="C:lysosome"/>
    <property type="evidence" value="ECO:0007669"/>
    <property type="project" value="TreeGrafter"/>
</dbReference>
<dbReference type="SUPFAM" id="SSF56300">
    <property type="entry name" value="Metallo-dependent phosphatases"/>
    <property type="match status" value="1"/>
</dbReference>
<dbReference type="GO" id="GO:0046872">
    <property type="term" value="F:metal ion binding"/>
    <property type="evidence" value="ECO:0007669"/>
    <property type="project" value="UniProtKB-KW"/>
</dbReference>
<dbReference type="InterPro" id="IPR041805">
    <property type="entry name" value="ASMase/PPN1_MPP"/>
</dbReference>
<evidence type="ECO:0000256" key="6">
    <source>
        <dbReference type="ARBA" id="ARBA00022729"/>
    </source>
</evidence>
<comment type="caution">
    <text evidence="15">The sequence shown here is derived from an EMBL/GenBank/DDBJ whole genome shotgun (WGS) entry which is preliminary data.</text>
</comment>
<dbReference type="EMBL" id="KZ308196">
    <property type="protein sequence ID" value="KAG8224425.1"/>
    <property type="molecule type" value="Genomic_DNA"/>
</dbReference>
<dbReference type="InterPro" id="IPR029052">
    <property type="entry name" value="Metallo-depent_PP-like"/>
</dbReference>
<dbReference type="OrthoDB" id="282973at2759"/>
<evidence type="ECO:0000256" key="13">
    <source>
        <dbReference type="ARBA" id="ARBA00059094"/>
    </source>
</evidence>
<evidence type="ECO:0000256" key="4">
    <source>
        <dbReference type="ARBA" id="ARBA00022525"/>
    </source>
</evidence>
<dbReference type="InterPro" id="IPR045473">
    <property type="entry name" value="ASM_C"/>
</dbReference>
<sequence length="815" mass="93346">MVPWLSDEVQTIPLRRYRYHFTMDPKYSVSSTMRWNCLNVWSNGSRLSLAFLAVLYLIAAISYSLPQVQGASVPSVALISMLRENRNKSSLNETADNGYTWLRQWHQQKMNLSGQIGEGYNMEEVVLTPVEMRVHQLPPGPSLMAAEVIEAPTIDSEEQTIRQFNELRVNYSALISEIDQEIRQLVSKKRNGSRSMEYTWERTQGGHLPRIVDKALRLLNLKQVVTEVETSVMSKVSCTACKAGVGLLQHYIKSGRTASDIVRITKHFCVSLKIQTPRVCDGITELFGGEVTYVLKRVGLGPDEVCSFVIGDACGDVDNPSHEWKVTFPPVPKPTPINTPPPKPGTAPTFKVLHLSDTHFDPYYEEGTNAECNEPLCCRLTNGRPLHPSAAAGRWGDYRKCDTPKRTVDSMLEHISNTHPDIDYIIWTGDLPPHDVWNQTREENLMVLRQTVDQLSTIFPNVPIFPALGNHESAPVNSFPPPFVQGRDFSMEWLYNAIDEQWRRWLPSSVSGTVRRGAFYSVLVRPGFRIISLNMNYCNNKNWWLLLNSTDPATELQWLIYELQAAEFNREKVHILGHIPPGHPDCLRVWSRNYYYIINRYESTIAAQFFGHTHFDEFEIFYDEAGSDPTRPTSIAYVGPSVTPYYDLNPGYRIYYVDGDHKQTSRSVLDHETWVMNLKEANLYNYPIWYKLYSTRAAYGLASLSPTDWDKMLQRLTDDSDLFDLYYKHYWKNSPVRPACDSDCRKRMLCDLKSGRSHDRRLLCQEIESRVDASTRTGWKSWILNGLALSYVATVFSAFPWVQDALGFTIFNPFS</sequence>
<dbReference type="GO" id="GO:0005615">
    <property type="term" value="C:extracellular space"/>
    <property type="evidence" value="ECO:0007669"/>
    <property type="project" value="TreeGrafter"/>
</dbReference>
<comment type="function">
    <text evidence="13">Converts sphingomyelin to ceramide.</text>
</comment>
<gene>
    <name evidence="15" type="ORF">J437_LFUL001375</name>
</gene>
<evidence type="ECO:0000256" key="12">
    <source>
        <dbReference type="ARBA" id="ARBA00047268"/>
    </source>
</evidence>
<evidence type="ECO:0000256" key="7">
    <source>
        <dbReference type="ARBA" id="ARBA00022801"/>
    </source>
</evidence>
<comment type="catalytic activity">
    <reaction evidence="12">
        <text>a sphingomyelin + H2O = phosphocholine + an N-acylsphing-4-enine + H(+)</text>
        <dbReference type="Rhea" id="RHEA:19253"/>
        <dbReference type="ChEBI" id="CHEBI:15377"/>
        <dbReference type="ChEBI" id="CHEBI:15378"/>
        <dbReference type="ChEBI" id="CHEBI:17636"/>
        <dbReference type="ChEBI" id="CHEBI:52639"/>
        <dbReference type="ChEBI" id="CHEBI:295975"/>
        <dbReference type="EC" id="3.1.4.12"/>
    </reaction>
    <physiologicalReaction direction="left-to-right" evidence="12">
        <dbReference type="Rhea" id="RHEA:19254"/>
    </physiologicalReaction>
</comment>
<dbReference type="Pfam" id="PF00149">
    <property type="entry name" value="Metallophos"/>
    <property type="match status" value="1"/>
</dbReference>
<evidence type="ECO:0000256" key="1">
    <source>
        <dbReference type="ARBA" id="ARBA00001947"/>
    </source>
</evidence>
<reference evidence="15" key="1">
    <citation type="submission" date="2013-04" db="EMBL/GenBank/DDBJ databases">
        <authorList>
            <person name="Qu J."/>
            <person name="Murali S.C."/>
            <person name="Bandaranaike D."/>
            <person name="Bellair M."/>
            <person name="Blankenburg K."/>
            <person name="Chao H."/>
            <person name="Dinh H."/>
            <person name="Doddapaneni H."/>
            <person name="Downs B."/>
            <person name="Dugan-Rocha S."/>
            <person name="Elkadiri S."/>
            <person name="Gnanaolivu R.D."/>
            <person name="Hernandez B."/>
            <person name="Javaid M."/>
            <person name="Jayaseelan J.C."/>
            <person name="Lee S."/>
            <person name="Li M."/>
            <person name="Ming W."/>
            <person name="Munidasa M."/>
            <person name="Muniz J."/>
            <person name="Nguyen L."/>
            <person name="Ongeri F."/>
            <person name="Osuji N."/>
            <person name="Pu L.-L."/>
            <person name="Puazo M."/>
            <person name="Qu C."/>
            <person name="Quiroz J."/>
            <person name="Raj R."/>
            <person name="Weissenberger G."/>
            <person name="Xin Y."/>
            <person name="Zou X."/>
            <person name="Han Y."/>
            <person name="Richards S."/>
            <person name="Worley K."/>
            <person name="Muzny D."/>
            <person name="Gibbs R."/>
        </authorList>
    </citation>
    <scope>NUCLEOTIDE SEQUENCE</scope>
    <source>
        <strain evidence="15">Sampled in the wild</strain>
    </source>
</reference>
<dbReference type="CDD" id="cd00842">
    <property type="entry name" value="MPP_ASMase"/>
    <property type="match status" value="1"/>
</dbReference>
<dbReference type="Proteomes" id="UP000792457">
    <property type="component" value="Unassembled WGS sequence"/>
</dbReference>
<keyword evidence="5" id="KW-0479">Metal-binding</keyword>
<evidence type="ECO:0000259" key="14">
    <source>
        <dbReference type="PROSITE" id="PS50015"/>
    </source>
</evidence>
<comment type="subcellular location">
    <subcellularLocation>
        <location evidence="2">Secreted</location>
    </subcellularLocation>
</comment>
<evidence type="ECO:0000256" key="2">
    <source>
        <dbReference type="ARBA" id="ARBA00004613"/>
    </source>
</evidence>
<dbReference type="PROSITE" id="PS50015">
    <property type="entry name" value="SAP_B"/>
    <property type="match status" value="1"/>
</dbReference>
<dbReference type="GO" id="GO:0061750">
    <property type="term" value="F:acid sphingomyelin phosphodiesterase activity"/>
    <property type="evidence" value="ECO:0007669"/>
    <property type="project" value="TreeGrafter"/>
</dbReference>
<dbReference type="SUPFAM" id="SSF47862">
    <property type="entry name" value="Saposin"/>
    <property type="match status" value="1"/>
</dbReference>
<evidence type="ECO:0000256" key="3">
    <source>
        <dbReference type="ARBA" id="ARBA00008234"/>
    </source>
</evidence>
<keyword evidence="9" id="KW-1015">Disulfide bond</keyword>
<protein>
    <recommendedName>
        <fullName evidence="14">Saposin B-type domain-containing protein</fullName>
    </recommendedName>
</protein>
<dbReference type="Gene3D" id="1.10.225.10">
    <property type="entry name" value="Saposin-like"/>
    <property type="match status" value="1"/>
</dbReference>
<dbReference type="InterPro" id="IPR011001">
    <property type="entry name" value="Saposin-like"/>
</dbReference>
<dbReference type="GO" id="GO:0016798">
    <property type="term" value="F:hydrolase activity, acting on glycosyl bonds"/>
    <property type="evidence" value="ECO:0007669"/>
    <property type="project" value="UniProtKB-KW"/>
</dbReference>
<evidence type="ECO:0000256" key="9">
    <source>
        <dbReference type="ARBA" id="ARBA00023157"/>
    </source>
</evidence>
<keyword evidence="16" id="KW-1185">Reference proteome</keyword>
<accession>A0A8K0JXC6</accession>
<evidence type="ECO:0000256" key="5">
    <source>
        <dbReference type="ARBA" id="ARBA00022723"/>
    </source>
</evidence>
<proteinExistence type="inferred from homology"/>
<keyword evidence="6" id="KW-0732">Signal</keyword>
<keyword evidence="7" id="KW-0378">Hydrolase</keyword>
<keyword evidence="8" id="KW-0862">Zinc</keyword>
<keyword evidence="10" id="KW-0325">Glycoprotein</keyword>
<dbReference type="FunFam" id="1.10.225.10:FF:000010">
    <property type="entry name" value="Sphingomyelin phosphodiesterase"/>
    <property type="match status" value="1"/>
</dbReference>
<evidence type="ECO:0000256" key="8">
    <source>
        <dbReference type="ARBA" id="ARBA00022833"/>
    </source>
</evidence>
<dbReference type="InterPro" id="IPR008139">
    <property type="entry name" value="SaposinB_dom"/>
</dbReference>
<dbReference type="GO" id="GO:0016020">
    <property type="term" value="C:membrane"/>
    <property type="evidence" value="ECO:0007669"/>
    <property type="project" value="GOC"/>
</dbReference>
<dbReference type="Pfam" id="PF19272">
    <property type="entry name" value="ASMase_C"/>
    <property type="match status" value="1"/>
</dbReference>
<name>A0A8K0JXC6_LADFU</name>
<dbReference type="PANTHER" id="PTHR10340:SF34">
    <property type="entry name" value="SPHINGOMYELIN PHOSPHODIESTERASE"/>
    <property type="match status" value="1"/>
</dbReference>
<dbReference type="AlphaFoldDB" id="A0A8K0JXC6"/>
<dbReference type="FunFam" id="3.60.21.10:FF:000077">
    <property type="entry name" value="Sphingomyelin phosphodiesterase"/>
    <property type="match status" value="1"/>
</dbReference>
<dbReference type="GO" id="GO:0006685">
    <property type="term" value="P:sphingomyelin catabolic process"/>
    <property type="evidence" value="ECO:0007669"/>
    <property type="project" value="TreeGrafter"/>
</dbReference>
<feature type="domain" description="Saposin B-type" evidence="14">
    <location>
        <begin position="234"/>
        <end position="318"/>
    </location>
</feature>
<evidence type="ECO:0000256" key="10">
    <source>
        <dbReference type="ARBA" id="ARBA00023180"/>
    </source>
</evidence>
<dbReference type="PANTHER" id="PTHR10340">
    <property type="entry name" value="SPHINGOMYELIN PHOSPHODIESTERASE"/>
    <property type="match status" value="1"/>
</dbReference>
<comment type="similarity">
    <text evidence="3">Belongs to the acid sphingomyelinase family.</text>
</comment>
<keyword evidence="11" id="KW-0326">Glycosidase</keyword>
<evidence type="ECO:0000256" key="11">
    <source>
        <dbReference type="ARBA" id="ARBA00023295"/>
    </source>
</evidence>
<keyword evidence="4" id="KW-0964">Secreted</keyword>